<feature type="region of interest" description="Disordered" evidence="1">
    <location>
        <begin position="99"/>
        <end position="155"/>
    </location>
</feature>
<feature type="compositionally biased region" description="Polar residues" evidence="1">
    <location>
        <begin position="133"/>
        <end position="145"/>
    </location>
</feature>
<protein>
    <submittedName>
        <fullName evidence="2">Uncharacterized protein</fullName>
    </submittedName>
</protein>
<dbReference type="AlphaFoldDB" id="A0A8D1GVB3"/>
<organism evidence="2 3">
    <name type="scientific">Sus scrofa</name>
    <name type="common">Pig</name>
    <dbReference type="NCBI Taxonomy" id="9823"/>
    <lineage>
        <taxon>Eukaryota</taxon>
        <taxon>Metazoa</taxon>
        <taxon>Chordata</taxon>
        <taxon>Craniata</taxon>
        <taxon>Vertebrata</taxon>
        <taxon>Euteleostomi</taxon>
        <taxon>Mammalia</taxon>
        <taxon>Eutheria</taxon>
        <taxon>Laurasiatheria</taxon>
        <taxon>Artiodactyla</taxon>
        <taxon>Suina</taxon>
        <taxon>Suidae</taxon>
        <taxon>Sus</taxon>
    </lineage>
</organism>
<evidence type="ECO:0000313" key="3">
    <source>
        <dbReference type="Proteomes" id="UP000694728"/>
    </source>
</evidence>
<accession>A0A8D1GVB3</accession>
<dbReference type="Proteomes" id="UP000694728">
    <property type="component" value="Unplaced"/>
</dbReference>
<proteinExistence type="predicted"/>
<dbReference type="Ensembl" id="ENSSSCT00045013026.1">
    <property type="protein sequence ID" value="ENSSSCP00045008981.1"/>
    <property type="gene ID" value="ENSSSCG00045007720.1"/>
</dbReference>
<name>A0A8D1GVB3_PIG</name>
<evidence type="ECO:0000313" key="2">
    <source>
        <dbReference type="Ensembl" id="ENSSSCP00045008981.1"/>
    </source>
</evidence>
<evidence type="ECO:0000256" key="1">
    <source>
        <dbReference type="SAM" id="MobiDB-lite"/>
    </source>
</evidence>
<reference evidence="2" key="1">
    <citation type="submission" date="2025-08" db="UniProtKB">
        <authorList>
            <consortium name="Ensembl"/>
        </authorList>
    </citation>
    <scope>IDENTIFICATION</scope>
</reference>
<sequence>GSYSPATLPDKVAFNCEHRPTSVSSHQLWADNPGFSANSWTGGPAKQTGHRPEMSLLPKCLRSSAGHNVGFHEGSEHGQCRAQQDAENAQVKFRGKRLTGQKEGSLMSALGKKGTEPSVPTLQGQKLRCLGQVSATATRDPNSSEAPRPGRPAPE</sequence>